<sequence length="73" mass="8614">MIQKLTADILYKCMNELKKEENQVKINSNIVKPIISNLSSRLYPYMVILFIMYILILILIISILILILFNKKK</sequence>
<reference evidence="2" key="1">
    <citation type="submission" date="2019-09" db="EMBL/GenBank/DDBJ databases">
        <authorList>
            <person name="Needham M D."/>
        </authorList>
    </citation>
    <scope>NUCLEOTIDE SEQUENCE</scope>
</reference>
<organism evidence="2">
    <name type="scientific">seawater metagenome</name>
    <dbReference type="NCBI Taxonomy" id="1561972"/>
    <lineage>
        <taxon>unclassified sequences</taxon>
        <taxon>metagenomes</taxon>
        <taxon>ecological metagenomes</taxon>
    </lineage>
</organism>
<protein>
    <submittedName>
        <fullName evidence="2">Uncharacterized protein</fullName>
    </submittedName>
</protein>
<feature type="transmembrane region" description="Helical" evidence="1">
    <location>
        <begin position="42"/>
        <end position="69"/>
    </location>
</feature>
<evidence type="ECO:0000313" key="2">
    <source>
        <dbReference type="EMBL" id="VVU95053.1"/>
    </source>
</evidence>
<proteinExistence type="predicted"/>
<keyword evidence="1" id="KW-1133">Transmembrane helix</keyword>
<gene>
    <name evidence="2" type="ORF">CPAV1605_778</name>
</gene>
<keyword evidence="1" id="KW-0472">Membrane</keyword>
<dbReference type="EMBL" id="CABVLZ010000003">
    <property type="protein sequence ID" value="VVU95053.1"/>
    <property type="molecule type" value="Genomic_DNA"/>
</dbReference>
<dbReference type="AlphaFoldDB" id="A0A5E8CI36"/>
<evidence type="ECO:0000256" key="1">
    <source>
        <dbReference type="SAM" id="Phobius"/>
    </source>
</evidence>
<accession>A0A5E8CI36</accession>
<name>A0A5E8CI36_9ZZZZ</name>
<keyword evidence="1" id="KW-0812">Transmembrane</keyword>